<dbReference type="RefSeq" id="WP_110141031.1">
    <property type="nucleotide sequence ID" value="NZ_QHJG01000001.1"/>
</dbReference>
<dbReference type="Pfam" id="PF20582">
    <property type="entry name" value="UPF0758_N"/>
    <property type="match status" value="1"/>
</dbReference>
<dbReference type="InterPro" id="IPR010994">
    <property type="entry name" value="RuvA_2-like"/>
</dbReference>
<keyword evidence="1" id="KW-0645">Protease</keyword>
<gene>
    <name evidence="8" type="ORF">DGG96_00305</name>
    <name evidence="9" type="ORF">ELY20_02085</name>
</gene>
<evidence type="ECO:0000313" key="10">
    <source>
        <dbReference type="Proteomes" id="UP000247152"/>
    </source>
</evidence>
<dbReference type="GO" id="GO:0046872">
    <property type="term" value="F:metal ion binding"/>
    <property type="evidence" value="ECO:0007669"/>
    <property type="project" value="UniProtKB-KW"/>
</dbReference>
<dbReference type="AlphaFoldDB" id="A0A317U8Q8"/>
<keyword evidence="2" id="KW-0479">Metal-binding</keyword>
<reference evidence="8 10" key="1">
    <citation type="submission" date="2018-05" db="EMBL/GenBank/DDBJ databases">
        <title>Legionella qingyii sp.nov., whole genome shotgun sequence.</title>
        <authorList>
            <person name="Wu H."/>
            <person name="Zhu Q."/>
            <person name="Hu C."/>
        </authorList>
    </citation>
    <scope>NUCLEOTIDE SEQUENCE [LARGE SCALE GENOMIC DNA]</scope>
    <source>
        <strain evidence="8 10">HEB18</strain>
    </source>
</reference>
<comment type="caution">
    <text evidence="8">The sequence shown here is derived from an EMBL/GenBank/DDBJ whole genome shotgun (WGS) entry which is preliminary data.</text>
</comment>
<evidence type="ECO:0000256" key="6">
    <source>
        <dbReference type="RuleBase" id="RU003797"/>
    </source>
</evidence>
<dbReference type="PANTHER" id="PTHR30471:SF3">
    <property type="entry name" value="UPF0758 PROTEIN YEES-RELATED"/>
    <property type="match status" value="1"/>
</dbReference>
<dbReference type="PROSITE" id="PS01302">
    <property type="entry name" value="UPF0758"/>
    <property type="match status" value="1"/>
</dbReference>
<dbReference type="InterPro" id="IPR046778">
    <property type="entry name" value="UPF0758_N"/>
</dbReference>
<dbReference type="EMBL" id="QHJG01000001">
    <property type="protein sequence ID" value="PWY57578.1"/>
    <property type="molecule type" value="Genomic_DNA"/>
</dbReference>
<dbReference type="CDD" id="cd08071">
    <property type="entry name" value="MPN_DUF2466"/>
    <property type="match status" value="1"/>
</dbReference>
<feature type="domain" description="MPN" evidence="7">
    <location>
        <begin position="102"/>
        <end position="225"/>
    </location>
</feature>
<dbReference type="EMBL" id="RZGX01000002">
    <property type="protein sequence ID" value="RUR25954.1"/>
    <property type="molecule type" value="Genomic_DNA"/>
</dbReference>
<dbReference type="InterPro" id="IPR001405">
    <property type="entry name" value="UPF0758"/>
</dbReference>
<protein>
    <submittedName>
        <fullName evidence="9">JAB domain-containing protein</fullName>
    </submittedName>
</protein>
<dbReference type="InterPro" id="IPR025657">
    <property type="entry name" value="RadC_JAB"/>
</dbReference>
<reference evidence="9 11" key="2">
    <citation type="submission" date="2018-12" db="EMBL/GenBank/DDBJ databases">
        <title>Legionella sp,whole genome shotgun sequence.</title>
        <authorList>
            <person name="Wu H."/>
        </authorList>
    </citation>
    <scope>NUCLEOTIDE SEQUENCE [LARGE SCALE GENOMIC DNA]</scope>
    <source>
        <strain evidence="11">km489</strain>
        <strain evidence="9">Km489</strain>
    </source>
</reference>
<accession>A0A317U8Q8</accession>
<keyword evidence="4" id="KW-0862">Zinc</keyword>
<keyword evidence="3" id="KW-0378">Hydrolase</keyword>
<name>A0A317U8Q8_9GAMM</name>
<dbReference type="Proteomes" id="UP000247152">
    <property type="component" value="Unassembled WGS sequence"/>
</dbReference>
<dbReference type="GO" id="GO:0006508">
    <property type="term" value="P:proteolysis"/>
    <property type="evidence" value="ECO:0007669"/>
    <property type="project" value="UniProtKB-KW"/>
</dbReference>
<dbReference type="Pfam" id="PF04002">
    <property type="entry name" value="RadC"/>
    <property type="match status" value="1"/>
</dbReference>
<dbReference type="GO" id="GO:0008237">
    <property type="term" value="F:metallopeptidase activity"/>
    <property type="evidence" value="ECO:0007669"/>
    <property type="project" value="UniProtKB-KW"/>
</dbReference>
<evidence type="ECO:0000313" key="9">
    <source>
        <dbReference type="EMBL" id="RUR25954.1"/>
    </source>
</evidence>
<evidence type="ECO:0000256" key="2">
    <source>
        <dbReference type="ARBA" id="ARBA00022723"/>
    </source>
</evidence>
<evidence type="ECO:0000313" key="11">
    <source>
        <dbReference type="Proteomes" id="UP000287374"/>
    </source>
</evidence>
<organism evidence="8 10">
    <name type="scientific">Legionella qingyii</name>
    <dbReference type="NCBI Taxonomy" id="2184757"/>
    <lineage>
        <taxon>Bacteria</taxon>
        <taxon>Pseudomonadati</taxon>
        <taxon>Pseudomonadota</taxon>
        <taxon>Gammaproteobacteria</taxon>
        <taxon>Legionellales</taxon>
        <taxon>Legionellaceae</taxon>
        <taxon>Legionella</taxon>
    </lineage>
</organism>
<evidence type="ECO:0000313" key="8">
    <source>
        <dbReference type="EMBL" id="PWY57578.1"/>
    </source>
</evidence>
<evidence type="ECO:0000256" key="5">
    <source>
        <dbReference type="ARBA" id="ARBA00023049"/>
    </source>
</evidence>
<evidence type="ECO:0000256" key="3">
    <source>
        <dbReference type="ARBA" id="ARBA00022801"/>
    </source>
</evidence>
<dbReference type="Proteomes" id="UP000287374">
    <property type="component" value="Unassembled WGS sequence"/>
</dbReference>
<evidence type="ECO:0000259" key="7">
    <source>
        <dbReference type="PROSITE" id="PS50249"/>
    </source>
</evidence>
<dbReference type="OrthoDB" id="9804482at2"/>
<evidence type="ECO:0000256" key="1">
    <source>
        <dbReference type="ARBA" id="ARBA00022670"/>
    </source>
</evidence>
<dbReference type="PROSITE" id="PS50249">
    <property type="entry name" value="MPN"/>
    <property type="match status" value="1"/>
</dbReference>
<dbReference type="InterPro" id="IPR037518">
    <property type="entry name" value="MPN"/>
</dbReference>
<dbReference type="PANTHER" id="PTHR30471">
    <property type="entry name" value="DNA REPAIR PROTEIN RADC"/>
    <property type="match status" value="1"/>
</dbReference>
<keyword evidence="11" id="KW-1185">Reference proteome</keyword>
<dbReference type="NCBIfam" id="NF000642">
    <property type="entry name" value="PRK00024.1"/>
    <property type="match status" value="1"/>
</dbReference>
<sequence>MTVVQSTRQLDLREKLLTHGAQSLSDPELLAIFISSGSSKKSCVQLAFDLLKHLGDLRAILNADKQSFKQIHGLGDVRYAQLQAVKEMCRRSDYIQLQKETQITNSKQTYAYLKKRMRDYKNETFAALFLDNQHRIIAYEELFSGTINTATIHPRPIIERVLQLNAAALILAHNHPSGISDASHQDIVVTERIREALELVDARLLDHLIIGDNEVYSILAESKSICCNESPLP</sequence>
<keyword evidence="5" id="KW-0482">Metalloprotease</keyword>
<dbReference type="Gene3D" id="3.40.140.10">
    <property type="entry name" value="Cytidine Deaminase, domain 2"/>
    <property type="match status" value="1"/>
</dbReference>
<evidence type="ECO:0000256" key="4">
    <source>
        <dbReference type="ARBA" id="ARBA00022833"/>
    </source>
</evidence>
<proteinExistence type="inferred from homology"/>
<dbReference type="SUPFAM" id="SSF47781">
    <property type="entry name" value="RuvA domain 2-like"/>
    <property type="match status" value="1"/>
</dbReference>
<comment type="similarity">
    <text evidence="6">Belongs to the UPF0758 family.</text>
</comment>
<dbReference type="InterPro" id="IPR020891">
    <property type="entry name" value="UPF0758_CS"/>
</dbReference>
<dbReference type="NCBIfam" id="TIGR00608">
    <property type="entry name" value="radc"/>
    <property type="match status" value="1"/>
</dbReference>